<dbReference type="RefSeq" id="WP_165866133.1">
    <property type="nucleotide sequence ID" value="NZ_UPPP01000116.1"/>
</dbReference>
<sequence>MLEDGLTTPEYQCSRCGGIFNGQGSPSVCCPYCAMICDEISCRLEKNEQEK</sequence>
<proteinExistence type="predicted"/>
<name>A0A498RD87_9FIRM</name>
<organism evidence="1 2">
    <name type="scientific">Lucifera butyrica</name>
    <dbReference type="NCBI Taxonomy" id="1351585"/>
    <lineage>
        <taxon>Bacteria</taxon>
        <taxon>Bacillati</taxon>
        <taxon>Bacillota</taxon>
        <taxon>Negativicutes</taxon>
        <taxon>Veillonellales</taxon>
        <taxon>Veillonellaceae</taxon>
        <taxon>Lucifera</taxon>
    </lineage>
</organism>
<evidence type="ECO:0000313" key="1">
    <source>
        <dbReference type="EMBL" id="VBB09421.1"/>
    </source>
</evidence>
<dbReference type="AlphaFoldDB" id="A0A498RD87"/>
<evidence type="ECO:0000313" key="2">
    <source>
        <dbReference type="Proteomes" id="UP000277811"/>
    </source>
</evidence>
<reference evidence="1 2" key="1">
    <citation type="submission" date="2018-06" db="EMBL/GenBank/DDBJ databases">
        <authorList>
            <person name="Strepis N."/>
        </authorList>
    </citation>
    <scope>NUCLEOTIDE SEQUENCE [LARGE SCALE GENOMIC DNA]</scope>
    <source>
        <strain evidence="1">LUCI</strain>
    </source>
</reference>
<dbReference type="Proteomes" id="UP000277811">
    <property type="component" value="Unassembled WGS sequence"/>
</dbReference>
<dbReference type="EMBL" id="UPPP01000116">
    <property type="protein sequence ID" value="VBB09421.1"/>
    <property type="molecule type" value="Genomic_DNA"/>
</dbReference>
<protein>
    <submittedName>
        <fullName evidence="1">Uncharacterized protein</fullName>
    </submittedName>
</protein>
<accession>A0A498RD87</accession>
<gene>
    <name evidence="1" type="ORF">LUCI_4711</name>
</gene>
<keyword evidence="2" id="KW-1185">Reference proteome</keyword>